<dbReference type="Proteomes" id="UP000504733">
    <property type="component" value="Segment"/>
</dbReference>
<dbReference type="EMBL" id="MT360681">
    <property type="protein sequence ID" value="QJT70595.1"/>
    <property type="molecule type" value="Genomic_DNA"/>
</dbReference>
<gene>
    <name evidence="1" type="ORF">SD1_67</name>
</gene>
<sequence>MGSRMKRVIITFIALIAGSHLAYGYSGIVESVGGMIIFWLAHITATAMDLKWQALHPDREEIMFNRAASVALKGGNKWLKAIVRC</sequence>
<protein>
    <submittedName>
        <fullName evidence="1">Uncharacterized protein</fullName>
    </submittedName>
</protein>
<accession>A0A6M5CAX5</accession>
<keyword evidence="2" id="KW-1185">Reference proteome</keyword>
<evidence type="ECO:0000313" key="2">
    <source>
        <dbReference type="Proteomes" id="UP000504733"/>
    </source>
</evidence>
<name>A0A6M5CAX5_9CAUD</name>
<evidence type="ECO:0000313" key="1">
    <source>
        <dbReference type="EMBL" id="QJT70595.1"/>
    </source>
</evidence>
<reference evidence="1 2" key="1">
    <citation type="submission" date="2020-04" db="EMBL/GenBank/DDBJ databases">
        <authorList>
            <person name="Kumar P."/>
            <person name="Meghvansi M.K."/>
            <person name="Kamboj D.V."/>
        </authorList>
    </citation>
    <scope>NUCLEOTIDE SEQUENCE [LARGE SCALE GENOMIC DNA]</scope>
</reference>
<organism evidence="1 2">
    <name type="scientific">Shigella phage 2019SD1</name>
    <dbReference type="NCBI Taxonomy" id="2848074"/>
    <lineage>
        <taxon>Viruses</taxon>
        <taxon>Duplodnaviria</taxon>
        <taxon>Heunggongvirae</taxon>
        <taxon>Uroviricota</taxon>
        <taxon>Caudoviricetes</taxon>
        <taxon>Drexlerviridae</taxon>
        <taxon>Tempevirinae</taxon>
        <taxon>Hanrivervirus</taxon>
        <taxon>Hanrivervirus hv2019SD1</taxon>
    </lineage>
</organism>
<proteinExistence type="predicted"/>